<feature type="transmembrane region" description="Helical" evidence="1">
    <location>
        <begin position="45"/>
        <end position="69"/>
    </location>
</feature>
<keyword evidence="1" id="KW-1133">Transmembrane helix</keyword>
<dbReference type="Pfam" id="PF08241">
    <property type="entry name" value="Methyltransf_11"/>
    <property type="match status" value="1"/>
</dbReference>
<keyword evidence="1" id="KW-0812">Transmembrane</keyword>
<dbReference type="InterPro" id="IPR013216">
    <property type="entry name" value="Methyltransf_11"/>
</dbReference>
<keyword evidence="3" id="KW-0489">Methyltransferase</keyword>
<evidence type="ECO:0000256" key="1">
    <source>
        <dbReference type="SAM" id="Phobius"/>
    </source>
</evidence>
<keyword evidence="1" id="KW-0472">Membrane</keyword>
<dbReference type="EMBL" id="ACHB01000030">
    <property type="protein sequence ID" value="EEI93181.1"/>
    <property type="molecule type" value="Genomic_DNA"/>
</dbReference>
<dbReference type="AlphaFoldDB" id="C2FV58"/>
<keyword evidence="3" id="KW-0808">Transferase</keyword>
<proteinExistence type="predicted"/>
<dbReference type="InterPro" id="IPR029063">
    <property type="entry name" value="SAM-dependent_MTases_sf"/>
</dbReference>
<dbReference type="GO" id="GO:0008757">
    <property type="term" value="F:S-adenosylmethionine-dependent methyltransferase activity"/>
    <property type="evidence" value="ECO:0007669"/>
    <property type="project" value="InterPro"/>
</dbReference>
<dbReference type="RefSeq" id="WP_003006834.1">
    <property type="nucleotide sequence ID" value="NZ_GG668631.1"/>
</dbReference>
<organism evidence="3 4">
    <name type="scientific">Sphingobacterium spiritivorum ATCC 33300</name>
    <dbReference type="NCBI Taxonomy" id="525372"/>
    <lineage>
        <taxon>Bacteria</taxon>
        <taxon>Pseudomonadati</taxon>
        <taxon>Bacteroidota</taxon>
        <taxon>Sphingobacteriia</taxon>
        <taxon>Sphingobacteriales</taxon>
        <taxon>Sphingobacteriaceae</taxon>
        <taxon>Sphingobacterium</taxon>
    </lineage>
</organism>
<gene>
    <name evidence="3" type="ORF">HMPREF0765_1214</name>
</gene>
<name>C2FV58_SPHSI</name>
<evidence type="ECO:0000259" key="2">
    <source>
        <dbReference type="Pfam" id="PF08241"/>
    </source>
</evidence>
<evidence type="ECO:0000313" key="3">
    <source>
        <dbReference type="EMBL" id="EEI93181.1"/>
    </source>
</evidence>
<accession>C2FV58</accession>
<dbReference type="Proteomes" id="UP000006241">
    <property type="component" value="Unassembled WGS sequence"/>
</dbReference>
<dbReference type="Gene3D" id="3.40.50.150">
    <property type="entry name" value="Vaccinia Virus protein VP39"/>
    <property type="match status" value="1"/>
</dbReference>
<dbReference type="SUPFAM" id="SSF53335">
    <property type="entry name" value="S-adenosyl-L-methionine-dependent methyltransferases"/>
    <property type="match status" value="1"/>
</dbReference>
<sequence length="250" mass="29207">MAIKRKSFTGVWNIIRFNWHFYVIAVLILIISLFLYPYLQHDFQIILTTVTIIVGISIISSLMISCYIYDLSDLYQLKWLGNTNHKQVLNINAGFDETSIILKSISPDIHLTICDFYDPQKHTEISIKRARKIYPAKDAVCVQTTRLPFEDNTFDLCLAIFSVHEIRQEDERISFFRELNRITKSGGQIMITEHLRDIPNFLAYTIGFLHFYAKKNWMHIFREAGFLLKEEIKVTPFVSTFILEKNGITA</sequence>
<dbReference type="HOGENOM" id="CLU_1110838_0_0_10"/>
<feature type="transmembrane region" description="Helical" evidence="1">
    <location>
        <begin position="21"/>
        <end position="39"/>
    </location>
</feature>
<dbReference type="GO" id="GO:0032259">
    <property type="term" value="P:methylation"/>
    <property type="evidence" value="ECO:0007669"/>
    <property type="project" value="UniProtKB-KW"/>
</dbReference>
<reference evidence="3 4" key="1">
    <citation type="submission" date="2009-01" db="EMBL/GenBank/DDBJ databases">
        <authorList>
            <person name="Qin X."/>
            <person name="Bachman B."/>
            <person name="Battles P."/>
            <person name="Bell A."/>
            <person name="Bess C."/>
            <person name="Bickham C."/>
            <person name="Chaboub L."/>
            <person name="Chen D."/>
            <person name="Coyle M."/>
            <person name="Deiros D.R."/>
            <person name="Dinh H."/>
            <person name="Forbes L."/>
            <person name="Fowler G."/>
            <person name="Francisco L."/>
            <person name="Fu Q."/>
            <person name="Gubbala S."/>
            <person name="Hale W."/>
            <person name="Han Y."/>
            <person name="Hemphill L."/>
            <person name="Highlander S.K."/>
            <person name="Hirani K."/>
            <person name="Hogues M."/>
            <person name="Jackson L."/>
            <person name="Jakkamsetti A."/>
            <person name="Javaid M."/>
            <person name="Jiang H."/>
            <person name="Korchina V."/>
            <person name="Kovar C."/>
            <person name="Lara F."/>
            <person name="Lee S."/>
            <person name="Mata R."/>
            <person name="Mathew T."/>
            <person name="Moen C."/>
            <person name="Morales K."/>
            <person name="Munidasa M."/>
            <person name="Nazareth L."/>
            <person name="Ngo R."/>
            <person name="Nguyen L."/>
            <person name="Okwuonu G."/>
            <person name="Ongeri F."/>
            <person name="Patil S."/>
            <person name="Petrosino J."/>
            <person name="Pham C."/>
            <person name="Pham P."/>
            <person name="Pu L.-L."/>
            <person name="Puazo M."/>
            <person name="Raj R."/>
            <person name="Reid J."/>
            <person name="Rouhana J."/>
            <person name="Saada N."/>
            <person name="Shang Y."/>
            <person name="Simmons D."/>
            <person name="Thornton R."/>
            <person name="Warren J."/>
            <person name="Weissenberger G."/>
            <person name="Zhang J."/>
            <person name="Zhang L."/>
            <person name="Zhou C."/>
            <person name="Zhu D."/>
            <person name="Muzny D."/>
            <person name="Worley K."/>
            <person name="Gibbs R."/>
        </authorList>
    </citation>
    <scope>NUCLEOTIDE SEQUENCE [LARGE SCALE GENOMIC DNA]</scope>
    <source>
        <strain evidence="3 4">ATCC 33300</strain>
    </source>
</reference>
<protein>
    <submittedName>
        <fullName evidence="3">Methyltransferase domain protein</fullName>
    </submittedName>
</protein>
<feature type="domain" description="Methyltransferase type 11" evidence="2">
    <location>
        <begin position="126"/>
        <end position="191"/>
    </location>
</feature>
<comment type="caution">
    <text evidence="3">The sequence shown here is derived from an EMBL/GenBank/DDBJ whole genome shotgun (WGS) entry which is preliminary data.</text>
</comment>
<evidence type="ECO:0000313" key="4">
    <source>
        <dbReference type="Proteomes" id="UP000006241"/>
    </source>
</evidence>